<evidence type="ECO:0000313" key="16">
    <source>
        <dbReference type="EMBL" id="MFC4600846.1"/>
    </source>
</evidence>
<dbReference type="Pfam" id="PF00672">
    <property type="entry name" value="HAMP"/>
    <property type="match status" value="1"/>
</dbReference>
<dbReference type="InterPro" id="IPR004358">
    <property type="entry name" value="Sig_transdc_His_kin-like_C"/>
</dbReference>
<keyword evidence="5" id="KW-0597">Phosphoprotein</keyword>
<evidence type="ECO:0000256" key="13">
    <source>
        <dbReference type="ARBA" id="ARBA00023136"/>
    </source>
</evidence>
<keyword evidence="8" id="KW-0547">Nucleotide-binding</keyword>
<evidence type="ECO:0000256" key="1">
    <source>
        <dbReference type="ARBA" id="ARBA00000085"/>
    </source>
</evidence>
<evidence type="ECO:0000256" key="4">
    <source>
        <dbReference type="ARBA" id="ARBA00022475"/>
    </source>
</evidence>
<keyword evidence="17" id="KW-1185">Reference proteome</keyword>
<feature type="domain" description="HAMP" evidence="15">
    <location>
        <begin position="314"/>
        <end position="366"/>
    </location>
</feature>
<accession>A0ABV9FFX1</accession>
<evidence type="ECO:0000256" key="14">
    <source>
        <dbReference type="SAM" id="Phobius"/>
    </source>
</evidence>
<dbReference type="EMBL" id="JBHSEP010000020">
    <property type="protein sequence ID" value="MFC4600846.1"/>
    <property type="molecule type" value="Genomic_DNA"/>
</dbReference>
<gene>
    <name evidence="16" type="ORF">ACFO3S_21560</name>
</gene>
<sequence>MLFKSWRRVRLLHKLILVVIFFLIFPVLVFGYYLFSTSLPLAQKESREMLEKVAYQLNENIEYRVIGYQNILMQIALDPRITTALIQPYHSLQEEIVAIQQINSVVNRIGAYFPMRKIQFYKNNTNLHEDGGTILNLDKAESEIWYPAMEEGDRQFYWHFQKRGESGQPTLHLSIWLVDYLTNEKFGIIHMEVTNRALFDQLSNPMEFKKGWIAVADEQGNLLTDFIDQQAGNTIGQAPEWNRVYEEPRGWYPTKVNGRQSMVVYETNRLGWKIITVVSQEELWQKLRSIQNAALAVSIVFVLLTFSVLTSFGLKVSNRLNSLIRRMKRVRDGDMGLTVKVYGNDELADVEEEFNNMSSRLEKSLQDISEARSAAEIEKLKLLQAQINPHFLYNTLALVKSMAMDVGSSEISGTVDALARFYRLALNRGVDILPLRDELEHVRAYLDIHEARFPGRLTTRFDVEEEALSCEIVKITLQPLVENACLHAFVHTGGRGKLIIEARLRDHALYLTITDNGCGMTPEKLQVLLINADEAEQRAGFGIYNVSERLKRHYGESFEFSIRSASGAGTSIQLRIPQPGGLQASPG</sequence>
<dbReference type="Pfam" id="PF06580">
    <property type="entry name" value="His_kinase"/>
    <property type="match status" value="1"/>
</dbReference>
<evidence type="ECO:0000256" key="5">
    <source>
        <dbReference type="ARBA" id="ARBA00022553"/>
    </source>
</evidence>
<dbReference type="SMART" id="SM00304">
    <property type="entry name" value="HAMP"/>
    <property type="match status" value="1"/>
</dbReference>
<evidence type="ECO:0000256" key="3">
    <source>
        <dbReference type="ARBA" id="ARBA00012438"/>
    </source>
</evidence>
<dbReference type="SUPFAM" id="SSF158472">
    <property type="entry name" value="HAMP domain-like"/>
    <property type="match status" value="1"/>
</dbReference>
<keyword evidence="7 14" id="KW-0812">Transmembrane</keyword>
<evidence type="ECO:0000256" key="8">
    <source>
        <dbReference type="ARBA" id="ARBA00022741"/>
    </source>
</evidence>
<evidence type="ECO:0000256" key="12">
    <source>
        <dbReference type="ARBA" id="ARBA00023012"/>
    </source>
</evidence>
<protein>
    <recommendedName>
        <fullName evidence="3">histidine kinase</fullName>
        <ecNumber evidence="3">2.7.13.3</ecNumber>
    </recommendedName>
</protein>
<dbReference type="CDD" id="cd06225">
    <property type="entry name" value="HAMP"/>
    <property type="match status" value="1"/>
</dbReference>
<keyword evidence="13 14" id="KW-0472">Membrane</keyword>
<dbReference type="PANTHER" id="PTHR34220">
    <property type="entry name" value="SENSOR HISTIDINE KINASE YPDA"/>
    <property type="match status" value="1"/>
</dbReference>
<dbReference type="SUPFAM" id="SSF55874">
    <property type="entry name" value="ATPase domain of HSP90 chaperone/DNA topoisomerase II/histidine kinase"/>
    <property type="match status" value="1"/>
</dbReference>
<dbReference type="InterPro" id="IPR003594">
    <property type="entry name" value="HATPase_dom"/>
</dbReference>
<comment type="caution">
    <text evidence="16">The sequence shown here is derived from an EMBL/GenBank/DDBJ whole genome shotgun (WGS) entry which is preliminary data.</text>
</comment>
<reference evidence="17" key="1">
    <citation type="journal article" date="2019" name="Int. J. Syst. Evol. Microbiol.">
        <title>The Global Catalogue of Microorganisms (GCM) 10K type strain sequencing project: providing services to taxonomists for standard genome sequencing and annotation.</title>
        <authorList>
            <consortium name="The Broad Institute Genomics Platform"/>
            <consortium name="The Broad Institute Genome Sequencing Center for Infectious Disease"/>
            <person name="Wu L."/>
            <person name="Ma J."/>
        </authorList>
    </citation>
    <scope>NUCLEOTIDE SEQUENCE [LARGE SCALE GENOMIC DNA]</scope>
    <source>
        <strain evidence="17">CCUG 49571</strain>
    </source>
</reference>
<keyword evidence="9 16" id="KW-0418">Kinase</keyword>
<dbReference type="PRINTS" id="PR00344">
    <property type="entry name" value="BCTRLSENSOR"/>
</dbReference>
<dbReference type="PANTHER" id="PTHR34220:SF11">
    <property type="entry name" value="SENSOR PROTEIN KINASE HPTS"/>
    <property type="match status" value="1"/>
</dbReference>
<dbReference type="InterPro" id="IPR010559">
    <property type="entry name" value="Sig_transdc_His_kin_internal"/>
</dbReference>
<dbReference type="InterPro" id="IPR050640">
    <property type="entry name" value="Bact_2-comp_sensor_kinase"/>
</dbReference>
<name>A0ABV9FFX1_9BACL</name>
<dbReference type="InterPro" id="IPR036890">
    <property type="entry name" value="HATPase_C_sf"/>
</dbReference>
<keyword evidence="4" id="KW-1003">Cell membrane</keyword>
<dbReference type="InterPro" id="IPR003660">
    <property type="entry name" value="HAMP_dom"/>
</dbReference>
<dbReference type="SMART" id="SM00387">
    <property type="entry name" value="HATPase_c"/>
    <property type="match status" value="1"/>
</dbReference>
<keyword evidence="6 16" id="KW-0808">Transferase</keyword>
<comment type="catalytic activity">
    <reaction evidence="1">
        <text>ATP + protein L-histidine = ADP + protein N-phospho-L-histidine.</text>
        <dbReference type="EC" id="2.7.13.3"/>
    </reaction>
</comment>
<dbReference type="GO" id="GO:0004673">
    <property type="term" value="F:protein histidine kinase activity"/>
    <property type="evidence" value="ECO:0007669"/>
    <property type="project" value="UniProtKB-EC"/>
</dbReference>
<evidence type="ECO:0000259" key="15">
    <source>
        <dbReference type="PROSITE" id="PS50885"/>
    </source>
</evidence>
<keyword evidence="12" id="KW-0902">Two-component regulatory system</keyword>
<dbReference type="Pfam" id="PF02518">
    <property type="entry name" value="HATPase_c"/>
    <property type="match status" value="1"/>
</dbReference>
<feature type="transmembrane region" description="Helical" evidence="14">
    <location>
        <begin position="293"/>
        <end position="317"/>
    </location>
</feature>
<comment type="subcellular location">
    <subcellularLocation>
        <location evidence="2">Cell membrane</location>
        <topology evidence="2">Multi-pass membrane protein</topology>
    </subcellularLocation>
</comment>
<evidence type="ECO:0000256" key="9">
    <source>
        <dbReference type="ARBA" id="ARBA00022777"/>
    </source>
</evidence>
<evidence type="ECO:0000313" key="17">
    <source>
        <dbReference type="Proteomes" id="UP001596028"/>
    </source>
</evidence>
<dbReference type="Proteomes" id="UP001596028">
    <property type="component" value="Unassembled WGS sequence"/>
</dbReference>
<keyword evidence="11 14" id="KW-1133">Transmembrane helix</keyword>
<proteinExistence type="predicted"/>
<evidence type="ECO:0000256" key="7">
    <source>
        <dbReference type="ARBA" id="ARBA00022692"/>
    </source>
</evidence>
<dbReference type="EC" id="2.7.13.3" evidence="3"/>
<dbReference type="RefSeq" id="WP_378100306.1">
    <property type="nucleotide sequence ID" value="NZ_JBHSEP010000020.1"/>
</dbReference>
<evidence type="ECO:0000256" key="6">
    <source>
        <dbReference type="ARBA" id="ARBA00022679"/>
    </source>
</evidence>
<dbReference type="Gene3D" id="3.30.565.10">
    <property type="entry name" value="Histidine kinase-like ATPase, C-terminal domain"/>
    <property type="match status" value="1"/>
</dbReference>
<keyword evidence="10" id="KW-0067">ATP-binding</keyword>
<evidence type="ECO:0000256" key="11">
    <source>
        <dbReference type="ARBA" id="ARBA00022989"/>
    </source>
</evidence>
<dbReference type="PROSITE" id="PS50885">
    <property type="entry name" value="HAMP"/>
    <property type="match status" value="1"/>
</dbReference>
<feature type="transmembrane region" description="Helical" evidence="14">
    <location>
        <begin position="12"/>
        <end position="35"/>
    </location>
</feature>
<dbReference type="Gene3D" id="6.10.340.10">
    <property type="match status" value="1"/>
</dbReference>
<organism evidence="16 17">
    <name type="scientific">Cohnella hongkongensis</name>
    <dbReference type="NCBI Taxonomy" id="178337"/>
    <lineage>
        <taxon>Bacteria</taxon>
        <taxon>Bacillati</taxon>
        <taxon>Bacillota</taxon>
        <taxon>Bacilli</taxon>
        <taxon>Bacillales</taxon>
        <taxon>Paenibacillaceae</taxon>
        <taxon>Cohnella</taxon>
    </lineage>
</organism>
<evidence type="ECO:0000256" key="2">
    <source>
        <dbReference type="ARBA" id="ARBA00004651"/>
    </source>
</evidence>
<evidence type="ECO:0000256" key="10">
    <source>
        <dbReference type="ARBA" id="ARBA00022840"/>
    </source>
</evidence>